<proteinExistence type="inferred from homology"/>
<organism evidence="6 7">
    <name type="scientific">Lapillicoccus jejuensis</name>
    <dbReference type="NCBI Taxonomy" id="402171"/>
    <lineage>
        <taxon>Bacteria</taxon>
        <taxon>Bacillati</taxon>
        <taxon>Actinomycetota</taxon>
        <taxon>Actinomycetes</taxon>
        <taxon>Micrococcales</taxon>
        <taxon>Intrasporangiaceae</taxon>
        <taxon>Lapillicoccus</taxon>
    </lineage>
</organism>
<sequence>MGTTALLIIVVALLALGLGATAGWTLAQLRATAAYGARTAAAEAERDVLRERVVDLEASLGETSETAALLAPLRASLDTVARQVHDLERDRGDQFARVATELSRVRTSTTELGERTATLVGSLQASSVRGAWGEVQLRRVLELSGLLARCDFDEQPTLAASDGRRLRPDVVVHLPGGKHLAVDAKAPMSSFLAAQAEGLDDAERRRLLGAHAKALRGHVDTLAERGYWAALDVSPEMVVCFVPTEAMLTAALAAAPGLHEHAMRRRVVLASPATLFALVRTVAFAWQQEALAGNARELLAVGRELHDRLGQLGRHTAALGGALRRSVESYNAFVGSLESRVLVSSRRMQELGLVGESHPVLEPVTSAPRPLTALELLEALEPDVARPELELPADGTTGGGESRTA</sequence>
<reference evidence="6 7" key="1">
    <citation type="submission" date="2019-06" db="EMBL/GenBank/DDBJ databases">
        <title>Sequencing the genomes of 1000 actinobacteria strains.</title>
        <authorList>
            <person name="Klenk H.-P."/>
        </authorList>
    </citation>
    <scope>NUCLEOTIDE SEQUENCE [LARGE SCALE GENOMIC DNA]</scope>
    <source>
        <strain evidence="6 7">DSM 18607</strain>
    </source>
</reference>
<dbReference type="Proteomes" id="UP000317893">
    <property type="component" value="Unassembled WGS sequence"/>
</dbReference>
<dbReference type="PANTHER" id="PTHR30563">
    <property type="entry name" value="DNA RECOMBINATION PROTEIN RMUC"/>
    <property type="match status" value="1"/>
</dbReference>
<feature type="compositionally biased region" description="Gly residues" evidence="5">
    <location>
        <begin position="396"/>
        <end position="405"/>
    </location>
</feature>
<evidence type="ECO:0000256" key="2">
    <source>
        <dbReference type="ARBA" id="ARBA00009840"/>
    </source>
</evidence>
<keyword evidence="4" id="KW-0233">DNA recombination</keyword>
<comment type="similarity">
    <text evidence="2">Belongs to the RmuC family.</text>
</comment>
<dbReference type="InterPro" id="IPR003798">
    <property type="entry name" value="DNA_recombination_RmuC"/>
</dbReference>
<dbReference type="GO" id="GO:0006310">
    <property type="term" value="P:DNA recombination"/>
    <property type="evidence" value="ECO:0007669"/>
    <property type="project" value="UniProtKB-KW"/>
</dbReference>
<evidence type="ECO:0000313" key="6">
    <source>
        <dbReference type="EMBL" id="TQJ07409.1"/>
    </source>
</evidence>
<dbReference type="AlphaFoldDB" id="A0A542DWE3"/>
<dbReference type="PANTHER" id="PTHR30563:SF0">
    <property type="entry name" value="DNA RECOMBINATION PROTEIN RMUC"/>
    <property type="match status" value="1"/>
</dbReference>
<evidence type="ECO:0000256" key="3">
    <source>
        <dbReference type="ARBA" id="ARBA00023054"/>
    </source>
</evidence>
<dbReference type="Pfam" id="PF02646">
    <property type="entry name" value="RmuC"/>
    <property type="match status" value="1"/>
</dbReference>
<comment type="function">
    <text evidence="1">Involved in DNA recombination.</text>
</comment>
<gene>
    <name evidence="6" type="ORF">FB458_0471</name>
</gene>
<dbReference type="OrthoDB" id="370725at2"/>
<keyword evidence="3" id="KW-0175">Coiled coil</keyword>
<evidence type="ECO:0000313" key="7">
    <source>
        <dbReference type="Proteomes" id="UP000317893"/>
    </source>
</evidence>
<protein>
    <submittedName>
        <fullName evidence="6">DNA recombination protein RmuC</fullName>
    </submittedName>
</protein>
<accession>A0A542DWE3</accession>
<dbReference type="EMBL" id="VFMN01000001">
    <property type="protein sequence ID" value="TQJ07409.1"/>
    <property type="molecule type" value="Genomic_DNA"/>
</dbReference>
<name>A0A542DWE3_9MICO</name>
<evidence type="ECO:0000256" key="1">
    <source>
        <dbReference type="ARBA" id="ARBA00003416"/>
    </source>
</evidence>
<evidence type="ECO:0000256" key="5">
    <source>
        <dbReference type="SAM" id="MobiDB-lite"/>
    </source>
</evidence>
<dbReference type="RefSeq" id="WP_141846413.1">
    <property type="nucleotide sequence ID" value="NZ_BAAAPR010000006.1"/>
</dbReference>
<evidence type="ECO:0000256" key="4">
    <source>
        <dbReference type="ARBA" id="ARBA00023172"/>
    </source>
</evidence>
<feature type="region of interest" description="Disordered" evidence="5">
    <location>
        <begin position="385"/>
        <end position="405"/>
    </location>
</feature>
<comment type="caution">
    <text evidence="6">The sequence shown here is derived from an EMBL/GenBank/DDBJ whole genome shotgun (WGS) entry which is preliminary data.</text>
</comment>
<keyword evidence="7" id="KW-1185">Reference proteome</keyword>